<feature type="transmembrane region" description="Helical" evidence="1">
    <location>
        <begin position="37"/>
        <end position="57"/>
    </location>
</feature>
<gene>
    <name evidence="3" type="ORF">H6A01_04975</name>
</gene>
<dbReference type="CDD" id="cd07385">
    <property type="entry name" value="MPP_YkuE_C"/>
    <property type="match status" value="1"/>
</dbReference>
<dbReference type="InterPro" id="IPR004843">
    <property type="entry name" value="Calcineurin-like_PHP"/>
</dbReference>
<keyword evidence="1" id="KW-0472">Membrane</keyword>
<dbReference type="Proteomes" id="UP000707138">
    <property type="component" value="Unassembled WGS sequence"/>
</dbReference>
<dbReference type="InterPro" id="IPR051158">
    <property type="entry name" value="Metallophosphoesterase_sf"/>
</dbReference>
<evidence type="ECO:0000256" key="1">
    <source>
        <dbReference type="SAM" id="Phobius"/>
    </source>
</evidence>
<evidence type="ECO:0000313" key="3">
    <source>
        <dbReference type="EMBL" id="MBM6912675.1"/>
    </source>
</evidence>
<dbReference type="Pfam" id="PF00149">
    <property type="entry name" value="Metallophos"/>
    <property type="match status" value="1"/>
</dbReference>
<dbReference type="PANTHER" id="PTHR31302:SF0">
    <property type="entry name" value="TRANSMEMBRANE PROTEIN WITH METALLOPHOSPHOESTERASE DOMAIN"/>
    <property type="match status" value="1"/>
</dbReference>
<keyword evidence="1" id="KW-0812">Transmembrane</keyword>
<dbReference type="PANTHER" id="PTHR31302">
    <property type="entry name" value="TRANSMEMBRANE PROTEIN WITH METALLOPHOSPHOESTERASE DOMAIN-RELATED"/>
    <property type="match status" value="1"/>
</dbReference>
<feature type="transmembrane region" description="Helical" evidence="1">
    <location>
        <begin position="6"/>
        <end position="25"/>
    </location>
</feature>
<proteinExistence type="predicted"/>
<dbReference type="EMBL" id="JACJLA010000007">
    <property type="protein sequence ID" value="MBM6912675.1"/>
    <property type="molecule type" value="Genomic_DNA"/>
</dbReference>
<protein>
    <submittedName>
        <fullName evidence="3">Metallophosphoesterase</fullName>
    </submittedName>
</protein>
<evidence type="ECO:0000313" key="4">
    <source>
        <dbReference type="Proteomes" id="UP000707138"/>
    </source>
</evidence>
<dbReference type="Gene3D" id="3.60.21.10">
    <property type="match status" value="1"/>
</dbReference>
<dbReference type="SUPFAM" id="SSF56300">
    <property type="entry name" value="Metallo-dependent phosphatases"/>
    <property type="match status" value="1"/>
</dbReference>
<keyword evidence="1" id="KW-1133">Transmembrane helix</keyword>
<name>A0ABS2GG15_9FIRM</name>
<dbReference type="InterPro" id="IPR029052">
    <property type="entry name" value="Metallo-depent_PP-like"/>
</dbReference>
<feature type="transmembrane region" description="Helical" evidence="1">
    <location>
        <begin position="77"/>
        <end position="100"/>
    </location>
</feature>
<sequence length="408" mass="45539">MRVIFLTVVSIGTLLIMLGMAYLPLRLWGVPQKKRWFWSLLGIEIVAVFGAAYYQIAQGHLYHGEWYGFWRDWTIEVYGYMIGAAVAVALMAVLVGYGWLWCRFCKPTKMASTGATDDPRGTIIADDGVANPSRRAFLKGAAIAIPAITIGGASVKAFEGAQNLVVTHHDLLFDSLPIYLKNYRIAQISDVHIGPFIDLHDFDEIAERVLAEHPDRLVITGDLIDNLDFLPGLCERLEALFPKIPDGIDYILGNHEYFHNVPLILESFGALSMRVFRNSSLRLSGGSWPVYLAGVDYSFARSQAQRESYLEAALEGVPQEAFVVLLAHHPDFIGDAFKRNIPVTLSGHTHGGQINVAGNSLVPVGTPYWKGMYRDGNNYGYVNNGTGHWFPVRMNCPREISVFRFLER</sequence>
<keyword evidence="4" id="KW-1185">Reference proteome</keyword>
<accession>A0ABS2GG15</accession>
<comment type="caution">
    <text evidence="3">The sequence shown here is derived from an EMBL/GenBank/DDBJ whole genome shotgun (WGS) entry which is preliminary data.</text>
</comment>
<dbReference type="RefSeq" id="WP_205087763.1">
    <property type="nucleotide sequence ID" value="NZ_JACJLA010000007.1"/>
</dbReference>
<feature type="domain" description="Calcineurin-like phosphoesterase" evidence="2">
    <location>
        <begin position="184"/>
        <end position="351"/>
    </location>
</feature>
<organism evidence="3 4">
    <name type="scientific">Veillonella magna</name>
    <dbReference type="NCBI Taxonomy" id="464322"/>
    <lineage>
        <taxon>Bacteria</taxon>
        <taxon>Bacillati</taxon>
        <taxon>Bacillota</taxon>
        <taxon>Negativicutes</taxon>
        <taxon>Veillonellales</taxon>
        <taxon>Veillonellaceae</taxon>
        <taxon>Veillonella</taxon>
    </lineage>
</organism>
<evidence type="ECO:0000259" key="2">
    <source>
        <dbReference type="Pfam" id="PF00149"/>
    </source>
</evidence>
<reference evidence="3 4" key="1">
    <citation type="journal article" date="2021" name="Sci. Rep.">
        <title>The distribution of antibiotic resistance genes in chicken gut microbiota commensals.</title>
        <authorList>
            <person name="Juricova H."/>
            <person name="Matiasovicova J."/>
            <person name="Kubasova T."/>
            <person name="Cejkova D."/>
            <person name="Rychlik I."/>
        </authorList>
    </citation>
    <scope>NUCLEOTIDE SEQUENCE [LARGE SCALE GENOMIC DNA]</scope>
    <source>
        <strain evidence="3 4">An537</strain>
    </source>
</reference>